<sequence length="336" mass="36197">MVGREVNVRLNGVRADTDGSAEGGHGVLGPNYGSCVEGTRSVPIELLDVAGLVPGAHQGKGLGNKFLDDLRHADALIHVVDASGTVDAEGKETRGYDPSVDIAWLRSEIVAWIKGNLWELEEWDEAMVDRVVNAFTDEKFPTVIALNKIDHPDADKNISKIAKMQNPDTIAVCSAISEIFLRKMAKQGYIKYTEGSEFVDTREDLIEQGDPTGGGLKELDEKNRNRIENLKDMVLYRFGSTGVNQVLSKAAGLLGLVPVFPVRNTATFSSGASDSKAVFRDCVLVKKNSTVGDVARKVMGDAPVAFVEGVGGTRVSEDDLVSVGKHDILSFKVGRA</sequence>
<dbReference type="EMBL" id="CVQH01022084">
    <property type="protein sequence ID" value="CRK32399.1"/>
    <property type="molecule type" value="Genomic_DNA"/>
</dbReference>
<dbReference type="SUPFAM" id="SSF52540">
    <property type="entry name" value="P-loop containing nucleoside triphosphate hydrolases"/>
    <property type="match status" value="1"/>
</dbReference>
<dbReference type="FunFam" id="3.10.20.30:FF:000030">
    <property type="entry name" value="P-loop containing nucleoside triphosphate hydrolase protein"/>
    <property type="match status" value="1"/>
</dbReference>
<dbReference type="InterPro" id="IPR013646">
    <property type="entry name" value="YGR210-like_G4"/>
</dbReference>
<dbReference type="PANTHER" id="PTHR23305:SF1">
    <property type="entry name" value="OBG-TYPE G DOMAIN-CONTAINING PROTEIN"/>
    <property type="match status" value="1"/>
</dbReference>
<evidence type="ECO:0000256" key="1">
    <source>
        <dbReference type="ARBA" id="ARBA00022741"/>
    </source>
</evidence>
<dbReference type="GO" id="GO:0005525">
    <property type="term" value="F:GTP binding"/>
    <property type="evidence" value="ECO:0007669"/>
    <property type="project" value="InterPro"/>
</dbReference>
<dbReference type="STRING" id="100787.A0A0G4MDP3"/>
<protein>
    <recommendedName>
        <fullName evidence="2">OBG-type G domain-containing protein</fullName>
    </recommendedName>
</protein>
<reference evidence="3 4" key="1">
    <citation type="submission" date="2015-05" db="EMBL/GenBank/DDBJ databases">
        <authorList>
            <person name="Wang D.B."/>
            <person name="Wang M."/>
        </authorList>
    </citation>
    <scope>NUCLEOTIDE SEQUENCE [LARGE SCALE GENOMIC DNA]</scope>
    <source>
        <strain evidence="3">VL1</strain>
    </source>
</reference>
<dbReference type="Pfam" id="PF01926">
    <property type="entry name" value="MMR_HSR1"/>
    <property type="match status" value="1"/>
</dbReference>
<proteinExistence type="predicted"/>
<dbReference type="Gene3D" id="3.10.20.30">
    <property type="match status" value="1"/>
</dbReference>
<keyword evidence="1" id="KW-0547">Nucleotide-binding</keyword>
<dbReference type="InterPro" id="IPR027417">
    <property type="entry name" value="P-loop_NTPase"/>
</dbReference>
<feature type="domain" description="OBG-type G" evidence="2">
    <location>
        <begin position="1"/>
        <end position="193"/>
    </location>
</feature>
<dbReference type="InterPro" id="IPR006073">
    <property type="entry name" value="GTP-bd"/>
</dbReference>
<name>A0A0G4MDP3_VERLO</name>
<dbReference type="Proteomes" id="UP000044602">
    <property type="component" value="Unassembled WGS sequence"/>
</dbReference>
<organism evidence="3 4">
    <name type="scientific">Verticillium longisporum</name>
    <name type="common">Verticillium dahliae var. longisporum</name>
    <dbReference type="NCBI Taxonomy" id="100787"/>
    <lineage>
        <taxon>Eukaryota</taxon>
        <taxon>Fungi</taxon>
        <taxon>Dikarya</taxon>
        <taxon>Ascomycota</taxon>
        <taxon>Pezizomycotina</taxon>
        <taxon>Sordariomycetes</taxon>
        <taxon>Hypocreomycetidae</taxon>
        <taxon>Glomerellales</taxon>
        <taxon>Plectosphaerellaceae</taxon>
        <taxon>Verticillium</taxon>
    </lineage>
</organism>
<dbReference type="GO" id="GO:0005737">
    <property type="term" value="C:cytoplasm"/>
    <property type="evidence" value="ECO:0007669"/>
    <property type="project" value="TreeGrafter"/>
</dbReference>
<keyword evidence="4" id="KW-1185">Reference proteome</keyword>
<evidence type="ECO:0000313" key="3">
    <source>
        <dbReference type="EMBL" id="CRK32399.1"/>
    </source>
</evidence>
<evidence type="ECO:0000259" key="2">
    <source>
        <dbReference type="PROSITE" id="PS51710"/>
    </source>
</evidence>
<dbReference type="Gene3D" id="3.40.50.300">
    <property type="entry name" value="P-loop containing nucleotide triphosphate hydrolases"/>
    <property type="match status" value="1"/>
</dbReference>
<evidence type="ECO:0000313" key="4">
    <source>
        <dbReference type="Proteomes" id="UP000044602"/>
    </source>
</evidence>
<dbReference type="AlphaFoldDB" id="A0A0G4MDP3"/>
<dbReference type="Pfam" id="PF08438">
    <property type="entry name" value="YGR210-like_G4"/>
    <property type="match status" value="1"/>
</dbReference>
<dbReference type="PANTHER" id="PTHR23305">
    <property type="entry name" value="OBG GTPASE FAMILY"/>
    <property type="match status" value="1"/>
</dbReference>
<dbReference type="PRINTS" id="PR00326">
    <property type="entry name" value="GTP1OBG"/>
</dbReference>
<dbReference type="InterPro" id="IPR012675">
    <property type="entry name" value="Beta-grasp_dom_sf"/>
</dbReference>
<gene>
    <name evidence="3" type="ORF">BN1708_016101</name>
</gene>
<dbReference type="CDD" id="cd04938">
    <property type="entry name" value="TGS_Obg"/>
    <property type="match status" value="1"/>
</dbReference>
<dbReference type="InterPro" id="IPR031167">
    <property type="entry name" value="G_OBG"/>
</dbReference>
<dbReference type="GO" id="GO:0016887">
    <property type="term" value="F:ATP hydrolysis activity"/>
    <property type="evidence" value="ECO:0007669"/>
    <property type="project" value="TreeGrafter"/>
</dbReference>
<accession>A0A0G4MDP3</accession>
<dbReference type="PROSITE" id="PS51710">
    <property type="entry name" value="G_OBG"/>
    <property type="match status" value="1"/>
</dbReference>
<feature type="non-terminal residue" evidence="3">
    <location>
        <position position="336"/>
    </location>
</feature>